<comment type="caution">
    <text evidence="1">The sequence shown here is derived from an EMBL/GenBank/DDBJ whole genome shotgun (WGS) entry which is preliminary data.</text>
</comment>
<dbReference type="PANTHER" id="PTHR10000">
    <property type="entry name" value="PHOSPHOSERINE PHOSPHATASE"/>
    <property type="match status" value="1"/>
</dbReference>
<dbReference type="SUPFAM" id="SSF56784">
    <property type="entry name" value="HAD-like"/>
    <property type="match status" value="1"/>
</dbReference>
<dbReference type="NCBIfam" id="TIGR01484">
    <property type="entry name" value="HAD-SF-IIB"/>
    <property type="match status" value="1"/>
</dbReference>
<keyword evidence="1" id="KW-0378">Hydrolase</keyword>
<dbReference type="InterPro" id="IPR000150">
    <property type="entry name" value="Cof"/>
</dbReference>
<proteinExistence type="predicted"/>
<dbReference type="NCBIfam" id="TIGR00099">
    <property type="entry name" value="Cof-subfamily"/>
    <property type="match status" value="1"/>
</dbReference>
<dbReference type="InterPro" id="IPR036412">
    <property type="entry name" value="HAD-like_sf"/>
</dbReference>
<dbReference type="InterPro" id="IPR023214">
    <property type="entry name" value="HAD_sf"/>
</dbReference>
<dbReference type="EMBL" id="JBHTOC010000009">
    <property type="protein sequence ID" value="MFD1430084.1"/>
    <property type="molecule type" value="Genomic_DNA"/>
</dbReference>
<evidence type="ECO:0000313" key="2">
    <source>
        <dbReference type="Proteomes" id="UP001597196"/>
    </source>
</evidence>
<dbReference type="Gene3D" id="3.30.1240.10">
    <property type="match status" value="1"/>
</dbReference>
<dbReference type="Pfam" id="PF08282">
    <property type="entry name" value="Hydrolase_3"/>
    <property type="match status" value="1"/>
</dbReference>
<gene>
    <name evidence="1" type="ORF">ACFQ4P_07470</name>
</gene>
<name>A0ABW4CJ24_9LACO</name>
<dbReference type="GO" id="GO:0016787">
    <property type="term" value="F:hydrolase activity"/>
    <property type="evidence" value="ECO:0007669"/>
    <property type="project" value="UniProtKB-KW"/>
</dbReference>
<dbReference type="Gene3D" id="3.40.50.1000">
    <property type="entry name" value="HAD superfamily/HAD-like"/>
    <property type="match status" value="1"/>
</dbReference>
<protein>
    <submittedName>
        <fullName evidence="1">Cof-type HAD-IIB family hydrolase</fullName>
        <ecNumber evidence="1">3.1.3.-</ecNumber>
    </submittedName>
</protein>
<evidence type="ECO:0000313" key="1">
    <source>
        <dbReference type="EMBL" id="MFD1430084.1"/>
    </source>
</evidence>
<dbReference type="EC" id="3.1.3.-" evidence="1"/>
<dbReference type="PANTHER" id="PTHR10000:SF23">
    <property type="entry name" value="5-AMINO-6-(5-PHOSPHO-D-RIBITYLAMINO)URACIL PHOSPHATASE YITU"/>
    <property type="match status" value="1"/>
</dbReference>
<keyword evidence="2" id="KW-1185">Reference proteome</keyword>
<dbReference type="Proteomes" id="UP001597196">
    <property type="component" value="Unassembled WGS sequence"/>
</dbReference>
<accession>A0ABW4CJ24</accession>
<dbReference type="InterPro" id="IPR006379">
    <property type="entry name" value="HAD-SF_hydro_IIB"/>
</dbReference>
<dbReference type="CDD" id="cd07516">
    <property type="entry name" value="HAD_Pase"/>
    <property type="match status" value="1"/>
</dbReference>
<organism evidence="1 2">
    <name type="scientific">Lacticaseibacillus mingshuiensis</name>
    <dbReference type="NCBI Taxonomy" id="2799574"/>
    <lineage>
        <taxon>Bacteria</taxon>
        <taxon>Bacillati</taxon>
        <taxon>Bacillota</taxon>
        <taxon>Bacilli</taxon>
        <taxon>Lactobacillales</taxon>
        <taxon>Lactobacillaceae</taxon>
        <taxon>Lacticaseibacillus</taxon>
    </lineage>
</organism>
<dbReference type="RefSeq" id="WP_203626532.1">
    <property type="nucleotide sequence ID" value="NZ_BOLQ01000005.1"/>
</dbReference>
<reference evidence="2" key="1">
    <citation type="journal article" date="2019" name="Int. J. Syst. Evol. Microbiol.">
        <title>The Global Catalogue of Microorganisms (GCM) 10K type strain sequencing project: providing services to taxonomists for standard genome sequencing and annotation.</title>
        <authorList>
            <consortium name="The Broad Institute Genomics Platform"/>
            <consortium name="The Broad Institute Genome Sequencing Center for Infectious Disease"/>
            <person name="Wu L."/>
            <person name="Ma J."/>
        </authorList>
    </citation>
    <scope>NUCLEOTIDE SEQUENCE [LARGE SCALE GENOMIC DNA]</scope>
    <source>
        <strain evidence="2">CCM 8980</strain>
    </source>
</reference>
<sequence>MQRKLIALDLDGTTLNAKGALTPRTIAVLEAASTAGHQVVITTGRPDSISEPFYDQLHLTAPMINFNGALIHVPHQHWVGEHAVTLPIATALGLQEFKADYDIKVMVAEGKQLLVADHGYTDIPFLPDMPTPTRLFDAAGLTQNPISVTMFIDEATLGPLSAAIAGRFPDLAAKTWGAWSGENTALEVTAPNTSKSRALAYVADACGIARTDIWAFGDDLNDLDMIEFAGMGVAMANARPQILAAADDVTGDDNDHDGVAAYLAKALHLAA</sequence>